<dbReference type="PANTHER" id="PTHR14155:SF627">
    <property type="entry name" value="OS06G0192800 PROTEIN"/>
    <property type="match status" value="1"/>
</dbReference>
<feature type="region of interest" description="Disordered" evidence="7">
    <location>
        <begin position="141"/>
        <end position="167"/>
    </location>
</feature>
<feature type="domain" description="RING-type" evidence="9">
    <location>
        <begin position="275"/>
        <end position="313"/>
    </location>
</feature>
<reference evidence="10" key="1">
    <citation type="submission" date="2021-01" db="EMBL/GenBank/DDBJ databases">
        <authorList>
            <person name="Corre E."/>
            <person name="Pelletier E."/>
            <person name="Niang G."/>
            <person name="Scheremetjew M."/>
            <person name="Finn R."/>
            <person name="Kale V."/>
            <person name="Holt S."/>
            <person name="Cochrane G."/>
            <person name="Meng A."/>
            <person name="Brown T."/>
            <person name="Cohen L."/>
        </authorList>
    </citation>
    <scope>NUCLEOTIDE SEQUENCE</scope>
    <source>
        <strain evidence="10">10249 10 AB</strain>
    </source>
</reference>
<sequence>MIELFTDFFVIWIAIIAVCCTLNCLFKLFNWAVERRQEPQESNSGGAMDIEANHNSANTAASAVAVTVTAGHNNYNPRYSASRPRSRSRIRHTRSSNITLNPTIPVPTAVAVTYEANKEEKERREALVRSHLIYQQVLSLPSSNKQEQQQHECSLPSTSIDDSDNCSGTSGVTMQQCGLKTMAMTGSSSLSPLPSMVSSLVYSVEGGPDMNAQEKSAAAEILKNQECCSICLEEFVVGDVVAHRWRRKTKKKKKKKKKQPKLCSSNDLSGVVDNCAAEGDNGDDDDVATCNHCFHESCILQWLQNHDECPLCRVNMMQK</sequence>
<keyword evidence="8" id="KW-1133">Transmembrane helix</keyword>
<protein>
    <recommendedName>
        <fullName evidence="9">RING-type domain-containing protein</fullName>
    </recommendedName>
</protein>
<dbReference type="PANTHER" id="PTHR14155">
    <property type="entry name" value="RING FINGER DOMAIN-CONTAINING"/>
    <property type="match status" value="1"/>
</dbReference>
<keyword evidence="2" id="KW-0479">Metal-binding</keyword>
<feature type="transmembrane region" description="Helical" evidence="8">
    <location>
        <begin position="6"/>
        <end position="26"/>
    </location>
</feature>
<organism evidence="10">
    <name type="scientific">Pseudo-nitzschia australis</name>
    <dbReference type="NCBI Taxonomy" id="44445"/>
    <lineage>
        <taxon>Eukaryota</taxon>
        <taxon>Sar</taxon>
        <taxon>Stramenopiles</taxon>
        <taxon>Ochrophyta</taxon>
        <taxon>Bacillariophyta</taxon>
        <taxon>Bacillariophyceae</taxon>
        <taxon>Bacillariophycidae</taxon>
        <taxon>Bacillariales</taxon>
        <taxon>Bacillariaceae</taxon>
        <taxon>Pseudo-nitzschia</taxon>
    </lineage>
</organism>
<gene>
    <name evidence="10" type="ORF">PAUS00366_LOCUS3884</name>
</gene>
<keyword evidence="3 6" id="KW-0863">Zinc-finger</keyword>
<dbReference type="Gene3D" id="3.30.40.10">
    <property type="entry name" value="Zinc/RING finger domain, C3HC4 (zinc finger)"/>
    <property type="match status" value="1"/>
</dbReference>
<keyword evidence="8" id="KW-0812">Transmembrane</keyword>
<evidence type="ECO:0000256" key="1">
    <source>
        <dbReference type="ARBA" id="ARBA00004906"/>
    </source>
</evidence>
<evidence type="ECO:0000256" key="2">
    <source>
        <dbReference type="ARBA" id="ARBA00022723"/>
    </source>
</evidence>
<evidence type="ECO:0000256" key="6">
    <source>
        <dbReference type="PROSITE-ProRule" id="PRU00175"/>
    </source>
</evidence>
<evidence type="ECO:0000259" key="9">
    <source>
        <dbReference type="PROSITE" id="PS50089"/>
    </source>
</evidence>
<keyword evidence="5" id="KW-0862">Zinc</keyword>
<keyword evidence="8" id="KW-0472">Membrane</keyword>
<dbReference type="InterPro" id="IPR013083">
    <property type="entry name" value="Znf_RING/FYVE/PHD"/>
</dbReference>
<evidence type="ECO:0000256" key="5">
    <source>
        <dbReference type="ARBA" id="ARBA00022833"/>
    </source>
</evidence>
<name>A0A7S4ACH3_9STRA</name>
<dbReference type="SUPFAM" id="SSF57850">
    <property type="entry name" value="RING/U-box"/>
    <property type="match status" value="1"/>
</dbReference>
<dbReference type="GO" id="GO:0008270">
    <property type="term" value="F:zinc ion binding"/>
    <property type="evidence" value="ECO:0007669"/>
    <property type="project" value="UniProtKB-KW"/>
</dbReference>
<dbReference type="EMBL" id="HBIX01004911">
    <property type="protein sequence ID" value="CAE0711157.1"/>
    <property type="molecule type" value="Transcribed_RNA"/>
</dbReference>
<dbReference type="Pfam" id="PF12678">
    <property type="entry name" value="zf-rbx1"/>
    <property type="match status" value="1"/>
</dbReference>
<evidence type="ECO:0000256" key="8">
    <source>
        <dbReference type="SAM" id="Phobius"/>
    </source>
</evidence>
<evidence type="ECO:0000313" key="10">
    <source>
        <dbReference type="EMBL" id="CAE0711157.1"/>
    </source>
</evidence>
<dbReference type="SMART" id="SM00184">
    <property type="entry name" value="RING"/>
    <property type="match status" value="1"/>
</dbReference>
<accession>A0A7S4ACH3</accession>
<feature type="region of interest" description="Disordered" evidence="7">
    <location>
        <begin position="75"/>
        <end position="98"/>
    </location>
</feature>
<evidence type="ECO:0000256" key="3">
    <source>
        <dbReference type="ARBA" id="ARBA00022771"/>
    </source>
</evidence>
<feature type="compositionally biased region" description="Basic residues" evidence="7">
    <location>
        <begin position="84"/>
        <end position="94"/>
    </location>
</feature>
<keyword evidence="4" id="KW-0833">Ubl conjugation pathway</keyword>
<dbReference type="InterPro" id="IPR001841">
    <property type="entry name" value="Znf_RING"/>
</dbReference>
<dbReference type="PROSITE" id="PS50089">
    <property type="entry name" value="ZF_RING_2"/>
    <property type="match status" value="1"/>
</dbReference>
<comment type="pathway">
    <text evidence="1">Protein modification; protein ubiquitination.</text>
</comment>
<dbReference type="InterPro" id="IPR024766">
    <property type="entry name" value="Znf_RING_H2"/>
</dbReference>
<dbReference type="InterPro" id="IPR053238">
    <property type="entry name" value="RING-H2_zinc_finger"/>
</dbReference>
<evidence type="ECO:0000256" key="4">
    <source>
        <dbReference type="ARBA" id="ARBA00022786"/>
    </source>
</evidence>
<dbReference type="AlphaFoldDB" id="A0A7S4ACH3"/>
<evidence type="ECO:0000256" key="7">
    <source>
        <dbReference type="SAM" id="MobiDB-lite"/>
    </source>
</evidence>
<proteinExistence type="predicted"/>